<evidence type="ECO:0000313" key="3">
    <source>
        <dbReference type="Proteomes" id="UP000036097"/>
    </source>
</evidence>
<accession>A0A0J1JPQ8</accession>
<dbReference type="RefSeq" id="WP_047879989.1">
    <property type="nucleotide sequence ID" value="NZ_LDOT01000023.1"/>
</dbReference>
<proteinExistence type="predicted"/>
<dbReference type="STRING" id="1195763.ABT56_16570"/>
<organism evidence="2 3">
    <name type="scientific">Photobacterium aquae</name>
    <dbReference type="NCBI Taxonomy" id="1195763"/>
    <lineage>
        <taxon>Bacteria</taxon>
        <taxon>Pseudomonadati</taxon>
        <taxon>Pseudomonadota</taxon>
        <taxon>Gammaproteobacteria</taxon>
        <taxon>Vibrionales</taxon>
        <taxon>Vibrionaceae</taxon>
        <taxon>Photobacterium</taxon>
    </lineage>
</organism>
<dbReference type="InterPro" id="IPR046160">
    <property type="entry name" value="DUF6162"/>
</dbReference>
<sequence>MIREAVKPENGSQEGKWVGLAIVLILLFAAVALPFHQSETESVELAAHQVAISDLAQPELAMLADIRLAHEEIRNIYLDNLSEAITSEWPEVSELEEMWLAPFVKDKSWQHKGEHLWFANNDGGYLGVRQAQQGSASVILLSSGDEPEVWFSYAPVTEGRALLLAPDLRRTLQDKGWKQLSAAQSHQQHSH</sequence>
<name>A0A0J1JPQ8_9GAMM</name>
<comment type="caution">
    <text evidence="2">The sequence shown here is derived from an EMBL/GenBank/DDBJ whole genome shotgun (WGS) entry which is preliminary data.</text>
</comment>
<gene>
    <name evidence="2" type="ORF">ABT56_16570</name>
</gene>
<dbReference type="OrthoDB" id="95459at2"/>
<dbReference type="Pfam" id="PF19659">
    <property type="entry name" value="DUF6162"/>
    <property type="match status" value="1"/>
</dbReference>
<dbReference type="AlphaFoldDB" id="A0A0J1JPQ8"/>
<dbReference type="EMBL" id="LDOT01000023">
    <property type="protein sequence ID" value="KLV04217.1"/>
    <property type="molecule type" value="Genomic_DNA"/>
</dbReference>
<keyword evidence="3" id="KW-1185">Reference proteome</keyword>
<keyword evidence="1" id="KW-0472">Membrane</keyword>
<reference evidence="2 3" key="1">
    <citation type="submission" date="2015-05" db="EMBL/GenBank/DDBJ databases">
        <title>Photobacterium galathea sp. nov.</title>
        <authorList>
            <person name="Machado H."/>
            <person name="Gram L."/>
        </authorList>
    </citation>
    <scope>NUCLEOTIDE SEQUENCE [LARGE SCALE GENOMIC DNA]</scope>
    <source>
        <strain evidence="2 3">CGMCC 1.12159</strain>
    </source>
</reference>
<evidence type="ECO:0000313" key="2">
    <source>
        <dbReference type="EMBL" id="KLV04217.1"/>
    </source>
</evidence>
<keyword evidence="1" id="KW-0812">Transmembrane</keyword>
<feature type="transmembrane region" description="Helical" evidence="1">
    <location>
        <begin position="17"/>
        <end position="35"/>
    </location>
</feature>
<protein>
    <submittedName>
        <fullName evidence="2">Uncharacterized protein</fullName>
    </submittedName>
</protein>
<keyword evidence="1" id="KW-1133">Transmembrane helix</keyword>
<dbReference type="PATRIC" id="fig|1195763.3.peg.3530"/>
<dbReference type="Proteomes" id="UP000036097">
    <property type="component" value="Unassembled WGS sequence"/>
</dbReference>
<evidence type="ECO:0000256" key="1">
    <source>
        <dbReference type="SAM" id="Phobius"/>
    </source>
</evidence>